<evidence type="ECO:0000313" key="7">
    <source>
        <dbReference type="Proteomes" id="UP000004703"/>
    </source>
</evidence>
<dbReference type="RefSeq" id="WP_050776084.1">
    <property type="nucleotide sequence ID" value="NZ_CM011002.1"/>
</dbReference>
<gene>
    <name evidence="6" type="ORF">SADFL11_3980</name>
</gene>
<dbReference type="InterPro" id="IPR038765">
    <property type="entry name" value="Papain-like_cys_pep_sf"/>
</dbReference>
<keyword evidence="4" id="KW-0788">Thiol protease</keyword>
<dbReference type="SUPFAM" id="SSF54001">
    <property type="entry name" value="Cysteine proteinases"/>
    <property type="match status" value="1"/>
</dbReference>
<dbReference type="Gene3D" id="3.90.1720.10">
    <property type="entry name" value="endopeptidase domain like (from Nostoc punctiforme)"/>
    <property type="match status" value="1"/>
</dbReference>
<sequence>MAVPVSSDRDETRRKAVLAEARRWIGTPYRHQSSCRGAGSDCLGLLRGIWRALHGDEPQAMPPYSADWAETGGRETLLEAGRRWLLEIALEAAKPGDVLVFRWRDGMPAKHVGILSAPLQAAPRLIHAYERVGVIESPLVPSWQRRIAASFTFPEVHD</sequence>
<protein>
    <submittedName>
        <fullName evidence="6">Putative phage cell wall peptidase, NlpC/P60 family</fullName>
    </submittedName>
</protein>
<evidence type="ECO:0000259" key="5">
    <source>
        <dbReference type="PROSITE" id="PS51935"/>
    </source>
</evidence>
<reference evidence="6 7" key="1">
    <citation type="submission" date="2008-01" db="EMBL/GenBank/DDBJ databases">
        <authorList>
            <person name="Wagner-Dobler I."/>
            <person name="Ferriera S."/>
            <person name="Johnson J."/>
            <person name="Kravitz S."/>
            <person name="Beeson K."/>
            <person name="Sutton G."/>
            <person name="Rogers Y.-H."/>
            <person name="Friedman R."/>
            <person name="Frazier M."/>
            <person name="Venter J.C."/>
        </authorList>
    </citation>
    <scope>NUCLEOTIDE SEQUENCE [LARGE SCALE GENOMIC DNA]</scope>
    <source>
        <strain evidence="7">DSM 17067 / NCIMB 14079 / DFL-11</strain>
    </source>
</reference>
<feature type="domain" description="NlpC/P60" evidence="5">
    <location>
        <begin position="11"/>
        <end position="154"/>
    </location>
</feature>
<organism evidence="6 7">
    <name type="scientific">Roseibium alexandrii (strain DSM 17067 / NCIMB 14079 / DFL-11)</name>
    <name type="common">Labrenzia alexandrii</name>
    <dbReference type="NCBI Taxonomy" id="244592"/>
    <lineage>
        <taxon>Bacteria</taxon>
        <taxon>Pseudomonadati</taxon>
        <taxon>Pseudomonadota</taxon>
        <taxon>Alphaproteobacteria</taxon>
        <taxon>Hyphomicrobiales</taxon>
        <taxon>Stappiaceae</taxon>
        <taxon>Roseibium</taxon>
    </lineage>
</organism>
<evidence type="ECO:0000256" key="3">
    <source>
        <dbReference type="ARBA" id="ARBA00022801"/>
    </source>
</evidence>
<comment type="similarity">
    <text evidence="1">Belongs to the peptidase C40 family.</text>
</comment>
<dbReference type="InterPro" id="IPR000064">
    <property type="entry name" value="NLP_P60_dom"/>
</dbReference>
<name>A0A5E8H2M0_ROSAD</name>
<dbReference type="Proteomes" id="UP000004703">
    <property type="component" value="Chromosome"/>
</dbReference>
<keyword evidence="2" id="KW-0645">Protease</keyword>
<dbReference type="AlphaFoldDB" id="A0A5E8H2M0"/>
<comment type="caution">
    <text evidence="6">The sequence shown here is derived from an EMBL/GenBank/DDBJ whole genome shotgun (WGS) entry which is preliminary data.</text>
</comment>
<dbReference type="NCBIfam" id="TIGR02219">
    <property type="entry name" value="phage_NlpC_fam"/>
    <property type="match status" value="1"/>
</dbReference>
<dbReference type="EMBL" id="ACCU02000003">
    <property type="protein sequence ID" value="EEE46691.2"/>
    <property type="molecule type" value="Genomic_DNA"/>
</dbReference>
<evidence type="ECO:0000256" key="2">
    <source>
        <dbReference type="ARBA" id="ARBA00022670"/>
    </source>
</evidence>
<evidence type="ECO:0000256" key="4">
    <source>
        <dbReference type="ARBA" id="ARBA00022807"/>
    </source>
</evidence>
<dbReference type="GO" id="GO:0008234">
    <property type="term" value="F:cysteine-type peptidase activity"/>
    <property type="evidence" value="ECO:0007669"/>
    <property type="project" value="UniProtKB-KW"/>
</dbReference>
<evidence type="ECO:0000256" key="1">
    <source>
        <dbReference type="ARBA" id="ARBA00007074"/>
    </source>
</evidence>
<dbReference type="InterPro" id="IPR011929">
    <property type="entry name" value="Phage_pept_NlpC/P60"/>
</dbReference>
<dbReference type="GO" id="GO:0006508">
    <property type="term" value="P:proteolysis"/>
    <property type="evidence" value="ECO:0007669"/>
    <property type="project" value="UniProtKB-KW"/>
</dbReference>
<dbReference type="PROSITE" id="PS51935">
    <property type="entry name" value="NLPC_P60"/>
    <property type="match status" value="1"/>
</dbReference>
<accession>A0A5E8H2M0</accession>
<evidence type="ECO:0000313" key="6">
    <source>
        <dbReference type="EMBL" id="EEE46691.2"/>
    </source>
</evidence>
<keyword evidence="3" id="KW-0378">Hydrolase</keyword>
<proteinExistence type="inferred from homology"/>
<reference evidence="6 7" key="2">
    <citation type="submission" date="2013-04" db="EMBL/GenBank/DDBJ databases">
        <authorList>
            <person name="Fiebig A."/>
            <person name="Pradella S."/>
            <person name="Wagner-Doebler I."/>
        </authorList>
    </citation>
    <scope>NUCLEOTIDE SEQUENCE [LARGE SCALE GENOMIC DNA]</scope>
    <source>
        <strain evidence="7">DSM 17067 / NCIMB 14079 / DFL-11</strain>
    </source>
</reference>